<dbReference type="GO" id="GO:0005886">
    <property type="term" value="C:plasma membrane"/>
    <property type="evidence" value="ECO:0007669"/>
    <property type="project" value="UniProtKB-SubCell"/>
</dbReference>
<keyword evidence="2" id="KW-0812">Transmembrane</keyword>
<comment type="caution">
    <text evidence="3">The sequence shown here is derived from an EMBL/GenBank/DDBJ whole genome shotgun (WGS) entry which is preliminary data.</text>
</comment>
<proteinExistence type="predicted"/>
<dbReference type="GO" id="GO:0046872">
    <property type="term" value="F:metal ion binding"/>
    <property type="evidence" value="ECO:0007669"/>
    <property type="project" value="UniProtKB-KW"/>
</dbReference>
<reference evidence="3 4" key="1">
    <citation type="journal article" date="2020" name="Nature">
        <title>Bacterial chemolithoautotrophy via manganese oxidation.</title>
        <authorList>
            <person name="Yu H."/>
            <person name="Leadbetter J.R."/>
        </authorList>
    </citation>
    <scope>NUCLEOTIDE SEQUENCE [LARGE SCALE GENOMIC DNA]</scope>
    <source>
        <strain evidence="3 4">Mn-1</strain>
    </source>
</reference>
<evidence type="ECO:0000256" key="2">
    <source>
        <dbReference type="SAM" id="Phobius"/>
    </source>
</evidence>
<evidence type="ECO:0000313" key="3">
    <source>
        <dbReference type="EMBL" id="NKE70761.1"/>
    </source>
</evidence>
<feature type="transmembrane region" description="Helical" evidence="2">
    <location>
        <begin position="102"/>
        <end position="122"/>
    </location>
</feature>
<feature type="transmembrane region" description="Helical" evidence="2">
    <location>
        <begin position="320"/>
        <end position="336"/>
    </location>
</feature>
<feature type="transmembrane region" description="Helical" evidence="2">
    <location>
        <begin position="225"/>
        <end position="246"/>
    </location>
</feature>
<keyword evidence="2" id="KW-0472">Membrane</keyword>
<name>A0A7X6IAR8_9BACT</name>
<organism evidence="3 4">
    <name type="scientific">Candidatus Manganitrophus noduliformans</name>
    <dbReference type="NCBI Taxonomy" id="2606439"/>
    <lineage>
        <taxon>Bacteria</taxon>
        <taxon>Pseudomonadati</taxon>
        <taxon>Nitrospirota</taxon>
        <taxon>Nitrospiria</taxon>
        <taxon>Candidatus Troglogloeales</taxon>
        <taxon>Candidatus Manganitrophaceae</taxon>
        <taxon>Candidatus Manganitrophus</taxon>
    </lineage>
</organism>
<dbReference type="EMBL" id="VTOW01000001">
    <property type="protein sequence ID" value="NKE70761.1"/>
    <property type="molecule type" value="Genomic_DNA"/>
</dbReference>
<dbReference type="AlphaFoldDB" id="A0A7X6IAR8"/>
<feature type="transmembrane region" description="Helical" evidence="2">
    <location>
        <begin position="66"/>
        <end position="90"/>
    </location>
</feature>
<feature type="region of interest" description="Disordered" evidence="1">
    <location>
        <begin position="399"/>
        <end position="418"/>
    </location>
</feature>
<dbReference type="GO" id="GO:0019646">
    <property type="term" value="P:aerobic electron transport chain"/>
    <property type="evidence" value="ECO:0007669"/>
    <property type="project" value="InterPro"/>
</dbReference>
<keyword evidence="4" id="KW-1185">Reference proteome</keyword>
<feature type="transmembrane region" description="Helical" evidence="2">
    <location>
        <begin position="266"/>
        <end position="286"/>
    </location>
</feature>
<keyword evidence="2" id="KW-1133">Transmembrane helix</keyword>
<gene>
    <name evidence="3" type="ORF">MNODULE_08420</name>
</gene>
<feature type="transmembrane region" description="Helical" evidence="2">
    <location>
        <begin position="20"/>
        <end position="46"/>
    </location>
</feature>
<dbReference type="GO" id="GO:0009055">
    <property type="term" value="F:electron transfer activity"/>
    <property type="evidence" value="ECO:0007669"/>
    <property type="project" value="InterPro"/>
</dbReference>
<feature type="transmembrane region" description="Helical" evidence="2">
    <location>
        <begin position="134"/>
        <end position="153"/>
    </location>
</feature>
<protein>
    <submittedName>
        <fullName evidence="3">Uncharacterized protein</fullName>
    </submittedName>
</protein>
<sequence length="418" mass="47254">MPEILEPLGRVNFPLIGNSLVIGLFSLLHIAFASLAVGFMILAPIFEGIDRGDRFYTEVAHGLTRFTLVTFTASLVLAVLMIELFVGLFPRTNSWMFNQFRYPIYLAVAAFFIQLFALYPYYHFWEPIRRRSPALHRALGFFAAFFVLVWVAVLDGMGSYMLTPVSAEGTWGNLLNPTWMPLVIHRFFGNFVFAGFAIAAYAGWMLGRRRGDPEGEAYYAPLLKIGFLIGLAALLIQPFTGLFYATQIRSASPEAYAQLIWGRYRWLVYLQFVLIAFLFIGSHLVLRSIRTERGRTLPGEWILFGSALLMVLFVERPTLRRLFTFALVGLSFFYLYQWREGLRAAGGDQLNRSPVRRLAIGLGIVSLLTYWTMGTIRETARRPDTVRDIISLYDEARTPSYARPGSTPDAEEIGAGGP</sequence>
<evidence type="ECO:0000313" key="4">
    <source>
        <dbReference type="Proteomes" id="UP000534783"/>
    </source>
</evidence>
<dbReference type="RefSeq" id="WP_168058996.1">
    <property type="nucleotide sequence ID" value="NZ_VTOW01000001.1"/>
</dbReference>
<feature type="transmembrane region" description="Helical" evidence="2">
    <location>
        <begin position="183"/>
        <end position="204"/>
    </location>
</feature>
<accession>A0A7X6IAR8</accession>
<dbReference type="GO" id="GO:0070069">
    <property type="term" value="C:cytochrome complex"/>
    <property type="evidence" value="ECO:0007669"/>
    <property type="project" value="InterPro"/>
</dbReference>
<evidence type="ECO:0000256" key="1">
    <source>
        <dbReference type="SAM" id="MobiDB-lite"/>
    </source>
</evidence>
<feature type="transmembrane region" description="Helical" evidence="2">
    <location>
        <begin position="357"/>
        <end position="373"/>
    </location>
</feature>
<dbReference type="Proteomes" id="UP000534783">
    <property type="component" value="Unassembled WGS sequence"/>
</dbReference>